<keyword evidence="1" id="KW-0812">Transmembrane</keyword>
<evidence type="ECO:0000256" key="1">
    <source>
        <dbReference type="SAM" id="Phobius"/>
    </source>
</evidence>
<comment type="caution">
    <text evidence="2">The sequence shown here is derived from an EMBL/GenBank/DDBJ whole genome shotgun (WGS) entry which is preliminary data.</text>
</comment>
<dbReference type="RefSeq" id="WP_005592877.1">
    <property type="nucleotide sequence ID" value="NZ_AFWE01000029.1"/>
</dbReference>
<gene>
    <name evidence="2" type="ORF">VIS19158_10454</name>
</gene>
<evidence type="ECO:0000313" key="3">
    <source>
        <dbReference type="Proteomes" id="UP000004349"/>
    </source>
</evidence>
<keyword evidence="1" id="KW-1133">Transmembrane helix</keyword>
<evidence type="ECO:0000313" key="2">
    <source>
        <dbReference type="EMBL" id="EGU41822.1"/>
    </source>
</evidence>
<dbReference type="AlphaFoldDB" id="F9RIR0"/>
<dbReference type="EMBL" id="AFWE01000029">
    <property type="protein sequence ID" value="EGU41822.1"/>
    <property type="molecule type" value="Genomic_DNA"/>
</dbReference>
<dbReference type="eggNOG" id="ENOG5031PP0">
    <property type="taxonomic scope" value="Bacteria"/>
</dbReference>
<protein>
    <submittedName>
        <fullName evidence="2">Uncharacterized protein</fullName>
    </submittedName>
</protein>
<reference evidence="2 3" key="1">
    <citation type="journal article" date="2012" name="Int. J. Syst. Evol. Microbiol.">
        <title>Vibrio caribbeanicus sp. nov., isolated from the marine sponge Scleritoderma cyanea.</title>
        <authorList>
            <person name="Hoffmann M."/>
            <person name="Monday S.R."/>
            <person name="Allard M.W."/>
            <person name="Strain E.A."/>
            <person name="Whittaker P."/>
            <person name="Naum M."/>
            <person name="McCarthy P.J."/>
            <person name="Lopez J.V."/>
            <person name="Fischer M."/>
            <person name="Brown E.W."/>
        </authorList>
    </citation>
    <scope>NUCLEOTIDE SEQUENCE [LARGE SCALE GENOMIC DNA]</scope>
    <source>
        <strain evidence="2 3">LMG 19158</strain>
    </source>
</reference>
<proteinExistence type="predicted"/>
<organism evidence="2 3">
    <name type="scientific">Vibrio scophthalmi LMG 19158</name>
    <dbReference type="NCBI Taxonomy" id="870967"/>
    <lineage>
        <taxon>Bacteria</taxon>
        <taxon>Pseudomonadati</taxon>
        <taxon>Pseudomonadota</taxon>
        <taxon>Gammaproteobacteria</taxon>
        <taxon>Vibrionales</taxon>
        <taxon>Vibrionaceae</taxon>
        <taxon>Vibrio</taxon>
    </lineage>
</organism>
<sequence length="66" mass="7157">MIMTSSLQQQALQSEHEMSVVGTFLIGIVMVSTISSIAASMAEYYSTLHTDIGVSRAQCKNSRSET</sequence>
<dbReference type="Proteomes" id="UP000004349">
    <property type="component" value="Unassembled WGS sequence"/>
</dbReference>
<keyword evidence="1" id="KW-0472">Membrane</keyword>
<accession>F9RIR0</accession>
<feature type="transmembrane region" description="Helical" evidence="1">
    <location>
        <begin position="20"/>
        <end position="42"/>
    </location>
</feature>
<name>F9RIR0_9VIBR</name>